<dbReference type="InterPro" id="IPR025110">
    <property type="entry name" value="AMP-bd_C"/>
</dbReference>
<name>A0A2I0STE8_9ACTN</name>
<evidence type="ECO:0000256" key="3">
    <source>
        <dbReference type="ARBA" id="ARBA00022832"/>
    </source>
</evidence>
<keyword evidence="2" id="KW-0436">Ligase</keyword>
<dbReference type="SUPFAM" id="SSF56801">
    <property type="entry name" value="Acetyl-CoA synthetase-like"/>
    <property type="match status" value="1"/>
</dbReference>
<sequence>MARSLVDLLTVHASRQPDRTAYRYLVTGDCDGEIQDISYGRLAERSRAVAAWLQERGLAGSRAMLLYPPGIEFICGYLGCLSAGVVAVPGLPPHGRSQNHRALLRMKRLIADADAKVILGGREVIAVLAAMSEDLPELADITCVATEDIPDEAAASWREPDLDADSVAFLQYTSGSTSAPRGVMVTHGNLLDNERVITERMGHTPDVIEEYDHELFVSWLPVYHDMGLIGPVLNAAYLGVTATLFSPLHFLQRPERWLTAISRYRPHTSGGPNFAYELCLKNVTPDLLDGLDLSRWKVAFNGAEPVRAATLRRFTETFGAAGFRHEALYPCYGLAEATLIVTGGSVQDPPTLAIAATDTTAAADGAWPHTGAADVRSVDAAAVGSGRPGPGVTVVIADPERREELPEGEVGEIWVSGASVAKGYWRNALATRQTFRATLMGREGRFLRTGDLGYLRGGELFVTGRLKDLIVVEGRNHYPQDLELSAEMSHWALRPGCTAAFSVDRGEEGEQPVVVAETAPEAAGEAEKIIDLIRGAIGEAHGLRVRDVVLVHPGTIPKTSSGKIQRHASRAAYLDGTLSLVSGPVTT</sequence>
<keyword evidence="3" id="KW-0276">Fatty acid metabolism</keyword>
<protein>
    <submittedName>
        <fullName evidence="7">Peptide synthetase</fullName>
    </submittedName>
</protein>
<feature type="domain" description="AMP-binding enzyme C-terminal" evidence="6">
    <location>
        <begin position="468"/>
        <end position="580"/>
    </location>
</feature>
<dbReference type="InterPro" id="IPR042099">
    <property type="entry name" value="ANL_N_sf"/>
</dbReference>
<dbReference type="AlphaFoldDB" id="A0A2I0STE8"/>
<dbReference type="InterPro" id="IPR040097">
    <property type="entry name" value="FAAL/FAAC"/>
</dbReference>
<dbReference type="EMBL" id="PJOS01000013">
    <property type="protein sequence ID" value="PKT73192.1"/>
    <property type="molecule type" value="Genomic_DNA"/>
</dbReference>
<dbReference type="InterPro" id="IPR020845">
    <property type="entry name" value="AMP-binding_CS"/>
</dbReference>
<evidence type="ECO:0000256" key="4">
    <source>
        <dbReference type="ARBA" id="ARBA00023098"/>
    </source>
</evidence>
<dbReference type="CDD" id="cd05931">
    <property type="entry name" value="FAAL"/>
    <property type="match status" value="1"/>
</dbReference>
<dbReference type="Proteomes" id="UP000236178">
    <property type="component" value="Unassembled WGS sequence"/>
</dbReference>
<evidence type="ECO:0000313" key="7">
    <source>
        <dbReference type="EMBL" id="PKT73192.1"/>
    </source>
</evidence>
<accession>A0A2I0STE8</accession>
<dbReference type="FunFam" id="3.40.50.12780:FF:000013">
    <property type="entry name" value="Long-chain-fatty-acid--AMP ligase FadD32"/>
    <property type="match status" value="1"/>
</dbReference>
<organism evidence="7 8">
    <name type="scientific">Streptomyces populi</name>
    <dbReference type="NCBI Taxonomy" id="2058924"/>
    <lineage>
        <taxon>Bacteria</taxon>
        <taxon>Bacillati</taxon>
        <taxon>Actinomycetota</taxon>
        <taxon>Actinomycetes</taxon>
        <taxon>Kitasatosporales</taxon>
        <taxon>Streptomycetaceae</taxon>
        <taxon>Streptomyces</taxon>
    </lineage>
</organism>
<keyword evidence="4" id="KW-0443">Lipid metabolism</keyword>
<comment type="caution">
    <text evidence="7">The sequence shown here is derived from an EMBL/GenBank/DDBJ whole genome shotgun (WGS) entry which is preliminary data.</text>
</comment>
<feature type="domain" description="AMP-dependent synthetase/ligase" evidence="5">
    <location>
        <begin position="11"/>
        <end position="425"/>
    </location>
</feature>
<evidence type="ECO:0000259" key="5">
    <source>
        <dbReference type="Pfam" id="PF00501"/>
    </source>
</evidence>
<dbReference type="PANTHER" id="PTHR22754:SF32">
    <property type="entry name" value="DISCO-INTERACTING PROTEIN 2"/>
    <property type="match status" value="1"/>
</dbReference>
<keyword evidence="8" id="KW-1185">Reference proteome</keyword>
<evidence type="ECO:0000313" key="8">
    <source>
        <dbReference type="Proteomes" id="UP000236178"/>
    </source>
</evidence>
<dbReference type="InterPro" id="IPR000873">
    <property type="entry name" value="AMP-dep_synth/lig_dom"/>
</dbReference>
<dbReference type="Pfam" id="PF00501">
    <property type="entry name" value="AMP-binding"/>
    <property type="match status" value="1"/>
</dbReference>
<gene>
    <name evidence="7" type="ORF">CW362_09635</name>
</gene>
<evidence type="ECO:0000256" key="2">
    <source>
        <dbReference type="ARBA" id="ARBA00022598"/>
    </source>
</evidence>
<proteinExistence type="inferred from homology"/>
<dbReference type="RefSeq" id="WP_103548964.1">
    <property type="nucleotide sequence ID" value="NZ_KZ626852.1"/>
</dbReference>
<dbReference type="GO" id="GO:0071766">
    <property type="term" value="P:Actinobacterium-type cell wall biogenesis"/>
    <property type="evidence" value="ECO:0007669"/>
    <property type="project" value="UniProtKB-ARBA"/>
</dbReference>
<dbReference type="GO" id="GO:0016874">
    <property type="term" value="F:ligase activity"/>
    <property type="evidence" value="ECO:0007669"/>
    <property type="project" value="UniProtKB-KW"/>
</dbReference>
<evidence type="ECO:0000259" key="6">
    <source>
        <dbReference type="Pfam" id="PF23024"/>
    </source>
</evidence>
<dbReference type="Gene3D" id="3.30.300.30">
    <property type="match status" value="1"/>
</dbReference>
<reference evidence="7 8" key="1">
    <citation type="submission" date="2017-12" db="EMBL/GenBank/DDBJ databases">
        <title>Streptomyces populusis sp. nov., a novel endophytic actinobacterium isolated from stems of Populus adenopoda Maxim.</title>
        <authorList>
            <person name="Wang Z."/>
        </authorList>
    </citation>
    <scope>NUCLEOTIDE SEQUENCE [LARGE SCALE GENOMIC DNA]</scope>
    <source>
        <strain evidence="7 8">A249</strain>
    </source>
</reference>
<dbReference type="GO" id="GO:0005886">
    <property type="term" value="C:plasma membrane"/>
    <property type="evidence" value="ECO:0007669"/>
    <property type="project" value="TreeGrafter"/>
</dbReference>
<dbReference type="PANTHER" id="PTHR22754">
    <property type="entry name" value="DISCO-INTERACTING PROTEIN 2 DIP2 -RELATED"/>
    <property type="match status" value="1"/>
</dbReference>
<dbReference type="Pfam" id="PF23024">
    <property type="entry name" value="AMP-dom_DIP2-like"/>
    <property type="match status" value="1"/>
</dbReference>
<dbReference type="GO" id="GO:0006633">
    <property type="term" value="P:fatty acid biosynthetic process"/>
    <property type="evidence" value="ECO:0007669"/>
    <property type="project" value="TreeGrafter"/>
</dbReference>
<dbReference type="PROSITE" id="PS00455">
    <property type="entry name" value="AMP_BINDING"/>
    <property type="match status" value="1"/>
</dbReference>
<evidence type="ECO:0000256" key="1">
    <source>
        <dbReference type="ARBA" id="ARBA00006432"/>
    </source>
</evidence>
<dbReference type="GO" id="GO:0070566">
    <property type="term" value="F:adenylyltransferase activity"/>
    <property type="evidence" value="ECO:0007669"/>
    <property type="project" value="TreeGrafter"/>
</dbReference>
<dbReference type="InterPro" id="IPR045851">
    <property type="entry name" value="AMP-bd_C_sf"/>
</dbReference>
<dbReference type="Gene3D" id="3.40.50.12780">
    <property type="entry name" value="N-terminal domain of ligase-like"/>
    <property type="match status" value="1"/>
</dbReference>
<dbReference type="OrthoDB" id="3671040at2"/>
<comment type="similarity">
    <text evidence="1">Belongs to the ATP-dependent AMP-binding enzyme family.</text>
</comment>